<evidence type="ECO:0000313" key="7">
    <source>
        <dbReference type="Proteomes" id="UP000584374"/>
    </source>
</evidence>
<sequence>MDPTVVVIGGGYAGIAAAKDLDDVAHVVLVEPRDAFVHNVAALRGLVDPAWAHRLFYPYDELLNRGRVVRDRARKVDPAGVTLDSGRRFDADYIVLATGSTYPFPAKFDVADSASAKARIRATYDELTRAEHVLLLGAGPVGLELAGELKAAWPDKAVTIVDPAHDILVGGLPAELRTELRRQLAELNVELVLGAPLHEDPPSEPGEVKGFTATTTRGREIAADIWFRCYGIRPNSDYLAGGLEAARTPTGAIEVTPELHLPDAPTVFAIGDVTAIPEAKMAKAAGEHARIAAANIRTLILGDQNLSAYTPAAPSIALPLGPTHGATYAPEAGLLTAETTAQIKGQTLRTEAYEALLGPALP</sequence>
<dbReference type="Gene3D" id="3.50.50.100">
    <property type="match status" value="1"/>
</dbReference>
<evidence type="ECO:0000256" key="4">
    <source>
        <dbReference type="ARBA" id="ARBA00023002"/>
    </source>
</evidence>
<evidence type="ECO:0000259" key="5">
    <source>
        <dbReference type="Pfam" id="PF07992"/>
    </source>
</evidence>
<dbReference type="SUPFAM" id="SSF51905">
    <property type="entry name" value="FAD/NAD(P)-binding domain"/>
    <property type="match status" value="1"/>
</dbReference>
<dbReference type="InterPro" id="IPR023753">
    <property type="entry name" value="FAD/NAD-binding_dom"/>
</dbReference>
<comment type="caution">
    <text evidence="6">The sequence shown here is derived from an EMBL/GenBank/DDBJ whole genome shotgun (WGS) entry which is preliminary data.</text>
</comment>
<comment type="similarity">
    <text evidence="1">Belongs to the FAD-dependent oxidoreductase family.</text>
</comment>
<accession>A0A840QK94</accession>
<organism evidence="6 7">
    <name type="scientific">Saccharopolyspora phatthalungensis</name>
    <dbReference type="NCBI Taxonomy" id="664693"/>
    <lineage>
        <taxon>Bacteria</taxon>
        <taxon>Bacillati</taxon>
        <taxon>Actinomycetota</taxon>
        <taxon>Actinomycetes</taxon>
        <taxon>Pseudonocardiales</taxon>
        <taxon>Pseudonocardiaceae</taxon>
        <taxon>Saccharopolyspora</taxon>
    </lineage>
</organism>
<evidence type="ECO:0000256" key="2">
    <source>
        <dbReference type="ARBA" id="ARBA00022630"/>
    </source>
</evidence>
<evidence type="ECO:0000313" key="6">
    <source>
        <dbReference type="EMBL" id="MBB5159839.1"/>
    </source>
</evidence>
<evidence type="ECO:0000256" key="1">
    <source>
        <dbReference type="ARBA" id="ARBA00006442"/>
    </source>
</evidence>
<dbReference type="PRINTS" id="PR00469">
    <property type="entry name" value="PNDRDTASEII"/>
</dbReference>
<reference evidence="6 7" key="1">
    <citation type="submission" date="2020-08" db="EMBL/GenBank/DDBJ databases">
        <title>Sequencing the genomes of 1000 actinobacteria strains.</title>
        <authorList>
            <person name="Klenk H.-P."/>
        </authorList>
    </citation>
    <scope>NUCLEOTIDE SEQUENCE [LARGE SCALE GENOMIC DNA]</scope>
    <source>
        <strain evidence="6 7">DSM 45584</strain>
    </source>
</reference>
<keyword evidence="7" id="KW-1185">Reference proteome</keyword>
<dbReference type="EMBL" id="JACHIW010000003">
    <property type="protein sequence ID" value="MBB5159839.1"/>
    <property type="molecule type" value="Genomic_DNA"/>
</dbReference>
<keyword evidence="4" id="KW-0560">Oxidoreductase</keyword>
<dbReference type="PANTHER" id="PTHR43735:SF3">
    <property type="entry name" value="FERROPTOSIS SUPPRESSOR PROTEIN 1"/>
    <property type="match status" value="1"/>
</dbReference>
<dbReference type="Proteomes" id="UP000584374">
    <property type="component" value="Unassembled WGS sequence"/>
</dbReference>
<dbReference type="PANTHER" id="PTHR43735">
    <property type="entry name" value="APOPTOSIS-INDUCING FACTOR 1"/>
    <property type="match status" value="1"/>
</dbReference>
<dbReference type="InterPro" id="IPR036188">
    <property type="entry name" value="FAD/NAD-bd_sf"/>
</dbReference>
<gene>
    <name evidence="6" type="ORF">BJ970_007439</name>
</gene>
<dbReference type="GO" id="GO:0004174">
    <property type="term" value="F:electron-transferring-flavoprotein dehydrogenase activity"/>
    <property type="evidence" value="ECO:0007669"/>
    <property type="project" value="TreeGrafter"/>
</dbReference>
<dbReference type="Pfam" id="PF07992">
    <property type="entry name" value="Pyr_redox_2"/>
    <property type="match status" value="1"/>
</dbReference>
<proteinExistence type="inferred from homology"/>
<name>A0A840QK94_9PSEU</name>
<keyword evidence="3" id="KW-0274">FAD</keyword>
<dbReference type="GO" id="GO:0050660">
    <property type="term" value="F:flavin adenine dinucleotide binding"/>
    <property type="evidence" value="ECO:0007669"/>
    <property type="project" value="TreeGrafter"/>
</dbReference>
<dbReference type="GO" id="GO:0005737">
    <property type="term" value="C:cytoplasm"/>
    <property type="evidence" value="ECO:0007669"/>
    <property type="project" value="TreeGrafter"/>
</dbReference>
<protein>
    <submittedName>
        <fullName evidence="6">NADH dehydrogenase FAD-containing subunit</fullName>
    </submittedName>
</protein>
<keyword evidence="2" id="KW-0285">Flavoprotein</keyword>
<dbReference type="AlphaFoldDB" id="A0A840QK94"/>
<evidence type="ECO:0000256" key="3">
    <source>
        <dbReference type="ARBA" id="ARBA00022827"/>
    </source>
</evidence>
<feature type="domain" description="FAD/NAD(P)-binding" evidence="5">
    <location>
        <begin position="4"/>
        <end position="284"/>
    </location>
</feature>
<dbReference type="PRINTS" id="PR00368">
    <property type="entry name" value="FADPNR"/>
</dbReference>
<dbReference type="RefSeq" id="WP_184732846.1">
    <property type="nucleotide sequence ID" value="NZ_JACHIW010000003.1"/>
</dbReference>